<dbReference type="PANTHER" id="PTHR33217">
    <property type="entry name" value="TRANSPOSASE FOR INSERTION SEQUENCE ELEMENT IS1081"/>
    <property type="match status" value="1"/>
</dbReference>
<evidence type="ECO:0000256" key="4">
    <source>
        <dbReference type="ARBA" id="ARBA00023125"/>
    </source>
</evidence>
<gene>
    <name evidence="6" type="ORF">PHAMO_470074</name>
</gene>
<evidence type="ECO:0000313" key="7">
    <source>
        <dbReference type="Proteomes" id="UP000004169"/>
    </source>
</evidence>
<dbReference type="AlphaFoldDB" id="H8FWT5"/>
<keyword evidence="5" id="KW-0233">DNA recombination</keyword>
<dbReference type="STRING" id="1150626.PHAMO_470074"/>
<dbReference type="PANTHER" id="PTHR33217:SF9">
    <property type="entry name" value="MUTATOR FAMILY TRANSPOSASE"/>
    <property type="match status" value="1"/>
</dbReference>
<dbReference type="GO" id="GO:0004803">
    <property type="term" value="F:transposase activity"/>
    <property type="evidence" value="ECO:0007669"/>
    <property type="project" value="InterPro"/>
</dbReference>
<comment type="caution">
    <text evidence="6">The sequence shown here is derived from an EMBL/GenBank/DDBJ whole genome shotgun (WGS) entry which is preliminary data.</text>
</comment>
<comment type="function">
    <text evidence="1">Required for the transposition of the insertion element.</text>
</comment>
<proteinExistence type="inferred from homology"/>
<name>H8FWT5_MAGML</name>
<dbReference type="GO" id="GO:0003677">
    <property type="term" value="F:DNA binding"/>
    <property type="evidence" value="ECO:0007669"/>
    <property type="project" value="UniProtKB-KW"/>
</dbReference>
<evidence type="ECO:0000313" key="6">
    <source>
        <dbReference type="EMBL" id="CCG42823.1"/>
    </source>
</evidence>
<protein>
    <submittedName>
        <fullName evidence="6">Transposase</fullName>
    </submittedName>
</protein>
<reference evidence="6 7" key="1">
    <citation type="journal article" date="2012" name="J. Bacteriol.">
        <title>Draft Genome Sequence of the Purple Photosynthetic Bacterium Phaeospirillum molischianum DSM120, a Particularly Versatile Bacterium.</title>
        <authorList>
            <person name="Duquesne K."/>
            <person name="Prima V."/>
            <person name="Ji B."/>
            <person name="Rouy Z."/>
            <person name="Medigue C."/>
            <person name="Talla E."/>
            <person name="Sturgis J.N."/>
        </authorList>
    </citation>
    <scope>NUCLEOTIDE SEQUENCE [LARGE SCALE GENOMIC DNA]</scope>
    <source>
        <strain evidence="7">DSM120</strain>
    </source>
</reference>
<organism evidence="6 7">
    <name type="scientific">Magnetospirillum molischianum DSM 120</name>
    <dbReference type="NCBI Taxonomy" id="1150626"/>
    <lineage>
        <taxon>Bacteria</taxon>
        <taxon>Pseudomonadati</taxon>
        <taxon>Pseudomonadota</taxon>
        <taxon>Alphaproteobacteria</taxon>
        <taxon>Rhodospirillales</taxon>
        <taxon>Rhodospirillaceae</taxon>
        <taxon>Magnetospirillum</taxon>
    </lineage>
</organism>
<evidence type="ECO:0000256" key="1">
    <source>
        <dbReference type="ARBA" id="ARBA00002190"/>
    </source>
</evidence>
<keyword evidence="4" id="KW-0238">DNA-binding</keyword>
<dbReference type="InterPro" id="IPR001207">
    <property type="entry name" value="Transposase_mutator"/>
</dbReference>
<accession>H8FWT5</accession>
<keyword evidence="3" id="KW-0815">Transposition</keyword>
<sequence>MHLRTTNPIESVFATVRHRTVRTKGALSATTAKLMVFKLVMAAAKTWRRLKGENQLPKLISGVKFIDGVQSTEAVSQTVA</sequence>
<dbReference type="eggNOG" id="COG3328">
    <property type="taxonomic scope" value="Bacteria"/>
</dbReference>
<evidence type="ECO:0000256" key="5">
    <source>
        <dbReference type="ARBA" id="ARBA00023172"/>
    </source>
</evidence>
<evidence type="ECO:0000256" key="2">
    <source>
        <dbReference type="ARBA" id="ARBA00010961"/>
    </source>
</evidence>
<dbReference type="Proteomes" id="UP000004169">
    <property type="component" value="Unassembled WGS sequence"/>
</dbReference>
<keyword evidence="7" id="KW-1185">Reference proteome</keyword>
<evidence type="ECO:0000256" key="3">
    <source>
        <dbReference type="ARBA" id="ARBA00022578"/>
    </source>
</evidence>
<dbReference type="GO" id="GO:0006313">
    <property type="term" value="P:DNA transposition"/>
    <property type="evidence" value="ECO:0007669"/>
    <property type="project" value="InterPro"/>
</dbReference>
<comment type="similarity">
    <text evidence="2">Belongs to the transposase mutator family.</text>
</comment>
<dbReference type="EMBL" id="CAHP01000042">
    <property type="protein sequence ID" value="CCG42823.1"/>
    <property type="molecule type" value="Genomic_DNA"/>
</dbReference>